<dbReference type="EMBL" id="HBGR01004230">
    <property type="protein sequence ID" value="CAD9373740.1"/>
    <property type="molecule type" value="Transcribed_RNA"/>
</dbReference>
<comment type="similarity">
    <text evidence="1">Belongs to the yippee family.</text>
</comment>
<proteinExistence type="inferred from homology"/>
<dbReference type="InterPro" id="IPR034751">
    <property type="entry name" value="Yippee"/>
</dbReference>
<feature type="domain" description="Yippee" evidence="4">
    <location>
        <begin position="85"/>
        <end position="182"/>
    </location>
</feature>
<keyword evidence="2" id="KW-0479">Metal-binding</keyword>
<reference evidence="5" key="1">
    <citation type="submission" date="2021-01" db="EMBL/GenBank/DDBJ databases">
        <authorList>
            <person name="Corre E."/>
            <person name="Pelletier E."/>
            <person name="Niang G."/>
            <person name="Scheremetjew M."/>
            <person name="Finn R."/>
            <person name="Kale V."/>
            <person name="Holt S."/>
            <person name="Cochrane G."/>
            <person name="Meng A."/>
            <person name="Brown T."/>
            <person name="Cohen L."/>
        </authorList>
    </citation>
    <scope>NUCLEOTIDE SEQUENCE</scope>
    <source>
        <strain evidence="5">RCC733</strain>
    </source>
</reference>
<evidence type="ECO:0000256" key="1">
    <source>
        <dbReference type="ARBA" id="ARBA00005613"/>
    </source>
</evidence>
<dbReference type="AlphaFoldDB" id="A0A7S2F5V9"/>
<evidence type="ECO:0000256" key="2">
    <source>
        <dbReference type="ARBA" id="ARBA00022723"/>
    </source>
</evidence>
<dbReference type="GO" id="GO:0046872">
    <property type="term" value="F:metal ion binding"/>
    <property type="evidence" value="ECO:0007669"/>
    <property type="project" value="UniProtKB-KW"/>
</dbReference>
<name>A0A7S2F5V9_9CHLO</name>
<evidence type="ECO:0000313" key="5">
    <source>
        <dbReference type="EMBL" id="CAD9373740.1"/>
    </source>
</evidence>
<dbReference type="InterPro" id="IPR039058">
    <property type="entry name" value="Yippee_fam"/>
</dbReference>
<dbReference type="PROSITE" id="PS51792">
    <property type="entry name" value="YIPPEE"/>
    <property type="match status" value="1"/>
</dbReference>
<organism evidence="5">
    <name type="scientific">Pycnococcus provasolii</name>
    <dbReference type="NCBI Taxonomy" id="41880"/>
    <lineage>
        <taxon>Eukaryota</taxon>
        <taxon>Viridiplantae</taxon>
        <taxon>Chlorophyta</taxon>
        <taxon>Pseudoscourfieldiophyceae</taxon>
        <taxon>Pseudoscourfieldiales</taxon>
        <taxon>Pycnococcaceae</taxon>
        <taxon>Pycnococcus</taxon>
    </lineage>
</organism>
<dbReference type="InterPro" id="IPR004910">
    <property type="entry name" value="Yippee/Mis18/Cereblon"/>
</dbReference>
<dbReference type="PANTHER" id="PTHR13848">
    <property type="entry name" value="PROTEIN YIPPEE-LIKE CG15309-RELATED"/>
    <property type="match status" value="1"/>
</dbReference>
<protein>
    <recommendedName>
        <fullName evidence="4">Yippee domain-containing protein</fullName>
    </recommendedName>
</protein>
<accession>A0A7S2F5V9</accession>
<dbReference type="Pfam" id="PF03226">
    <property type="entry name" value="Yippee-Mis18"/>
    <property type="match status" value="1"/>
</dbReference>
<evidence type="ECO:0000259" key="4">
    <source>
        <dbReference type="PROSITE" id="PS51792"/>
    </source>
</evidence>
<keyword evidence="3" id="KW-0862">Zinc</keyword>
<gene>
    <name evidence="5" type="ORF">PPRO1471_LOCUS2828</name>
</gene>
<sequence>MSATVNVDNIRGINVVDNNNQQHQQHIQPSLNHHRSNSLGAIHSGAGTPMCATTPTLNSNSRSHASTRSDVVPAIVGGRRHLKGHVYTCSFCRTHCALHDYVISTAFHGRHGRGLLIIHVENIVVGKPEKRMLITGLHKVADIRCVTCDNVLGWKYERAYEESQVYKEGKYVLEKSLLFEERNAR</sequence>
<evidence type="ECO:0000256" key="3">
    <source>
        <dbReference type="ARBA" id="ARBA00022833"/>
    </source>
</evidence>